<dbReference type="InterPro" id="IPR014729">
    <property type="entry name" value="Rossmann-like_a/b/a_fold"/>
</dbReference>
<keyword evidence="5 9" id="KW-0332">GMP biosynthesis</keyword>
<evidence type="ECO:0000256" key="1">
    <source>
        <dbReference type="ARBA" id="ARBA00002332"/>
    </source>
</evidence>
<evidence type="ECO:0000256" key="4">
    <source>
        <dbReference type="ARBA" id="ARBA00022741"/>
    </source>
</evidence>
<keyword evidence="7 9" id="KW-0067">ATP-binding</keyword>
<dbReference type="GO" id="GO:0005524">
    <property type="term" value="F:ATP binding"/>
    <property type="evidence" value="ECO:0007669"/>
    <property type="project" value="UniProtKB-UniRule"/>
</dbReference>
<dbReference type="PROSITE" id="PS51553">
    <property type="entry name" value="GMPS_ATP_PPASE"/>
    <property type="match status" value="1"/>
</dbReference>
<dbReference type="NCBIfam" id="TIGR00888">
    <property type="entry name" value="guaA_Nterm"/>
    <property type="match status" value="1"/>
</dbReference>
<comment type="function">
    <text evidence="1 9">Catalyzes the synthesis of GMP from XMP.</text>
</comment>
<evidence type="ECO:0000256" key="9">
    <source>
        <dbReference type="HAMAP-Rule" id="MF_00344"/>
    </source>
</evidence>
<dbReference type="Pfam" id="PF00958">
    <property type="entry name" value="GMP_synt_C"/>
    <property type="match status" value="1"/>
</dbReference>
<feature type="binding site" evidence="10">
    <location>
        <begin position="220"/>
        <end position="226"/>
    </location>
    <ligand>
        <name>ATP</name>
        <dbReference type="ChEBI" id="CHEBI:30616"/>
    </ligand>
</feature>
<dbReference type="CDD" id="cd01742">
    <property type="entry name" value="GATase1_GMP_Synthase"/>
    <property type="match status" value="1"/>
</dbReference>
<dbReference type="FunFam" id="3.40.50.880:FF:000001">
    <property type="entry name" value="GMP synthase [glutamine-hydrolyzing]"/>
    <property type="match status" value="1"/>
</dbReference>
<keyword evidence="8 9" id="KW-0315">Glutamine amidotransferase</keyword>
<dbReference type="UniPathway" id="UPA00189">
    <property type="reaction ID" value="UER00296"/>
</dbReference>
<dbReference type="InterPro" id="IPR029062">
    <property type="entry name" value="Class_I_gatase-like"/>
</dbReference>
<dbReference type="PRINTS" id="PR00097">
    <property type="entry name" value="ANTSNTHASEII"/>
</dbReference>
<name>A0A7V3PTL9_UNCW3</name>
<reference evidence="12" key="1">
    <citation type="journal article" date="2020" name="mSystems">
        <title>Genome- and Community-Level Interaction Insights into Carbon Utilization and Element Cycling Functions of Hydrothermarchaeota in Hydrothermal Sediment.</title>
        <authorList>
            <person name="Zhou Z."/>
            <person name="Liu Y."/>
            <person name="Xu W."/>
            <person name="Pan J."/>
            <person name="Luo Z.H."/>
            <person name="Li M."/>
        </authorList>
    </citation>
    <scope>NUCLEOTIDE SEQUENCE [LARGE SCALE GENOMIC DNA]</scope>
    <source>
        <strain evidence="12">SpSt-914</strain>
    </source>
</reference>
<dbReference type="SUPFAM" id="SSF52317">
    <property type="entry name" value="Class I glutamine amidotransferase-like"/>
    <property type="match status" value="1"/>
</dbReference>
<dbReference type="CDD" id="cd01997">
    <property type="entry name" value="GMP_synthase_C"/>
    <property type="match status" value="1"/>
</dbReference>
<comment type="pathway">
    <text evidence="2 9">Purine metabolism; GMP biosynthesis; GMP from XMP (L-Gln route): step 1/1.</text>
</comment>
<dbReference type="InterPro" id="IPR022955">
    <property type="entry name" value="GMP_synthase"/>
</dbReference>
<dbReference type="EC" id="6.3.5.2" evidence="9"/>
<evidence type="ECO:0000259" key="11">
    <source>
        <dbReference type="PROSITE" id="PS51553"/>
    </source>
</evidence>
<evidence type="ECO:0000256" key="3">
    <source>
        <dbReference type="ARBA" id="ARBA00022598"/>
    </source>
</evidence>
<evidence type="ECO:0000256" key="7">
    <source>
        <dbReference type="ARBA" id="ARBA00022840"/>
    </source>
</evidence>
<dbReference type="Gene3D" id="3.30.300.10">
    <property type="match status" value="1"/>
</dbReference>
<dbReference type="InterPro" id="IPR004739">
    <property type="entry name" value="GMP_synth_GATase"/>
</dbReference>
<evidence type="ECO:0000256" key="8">
    <source>
        <dbReference type="ARBA" id="ARBA00022962"/>
    </source>
</evidence>
<dbReference type="Gene3D" id="3.40.50.620">
    <property type="entry name" value="HUPs"/>
    <property type="match status" value="1"/>
</dbReference>
<dbReference type="PRINTS" id="PR00099">
    <property type="entry name" value="CPSGATASE"/>
</dbReference>
<comment type="subunit">
    <text evidence="9">Homodimer.</text>
</comment>
<evidence type="ECO:0000256" key="2">
    <source>
        <dbReference type="ARBA" id="ARBA00005153"/>
    </source>
</evidence>
<evidence type="ECO:0000256" key="6">
    <source>
        <dbReference type="ARBA" id="ARBA00022755"/>
    </source>
</evidence>
<gene>
    <name evidence="9 12" type="primary">guaA</name>
    <name evidence="12" type="ORF">ENX16_04335</name>
</gene>
<feature type="active site" evidence="9">
    <location>
        <position position="166"/>
    </location>
</feature>
<protein>
    <recommendedName>
        <fullName evidence="9">GMP synthase [glutamine-hydrolyzing]</fullName>
        <ecNumber evidence="9">6.3.5.2</ecNumber>
    </recommendedName>
    <alternativeName>
        <fullName evidence="9">GMP synthetase</fullName>
    </alternativeName>
    <alternativeName>
        <fullName evidence="9">Glutamine amidotransferase</fullName>
    </alternativeName>
</protein>
<dbReference type="AlphaFoldDB" id="A0A7V3PTL9"/>
<dbReference type="PROSITE" id="PS51273">
    <property type="entry name" value="GATASE_TYPE_1"/>
    <property type="match status" value="1"/>
</dbReference>
<comment type="caution">
    <text evidence="12">The sequence shown here is derived from an EMBL/GenBank/DDBJ whole genome shotgun (WGS) entry which is preliminary data.</text>
</comment>
<keyword evidence="3 9" id="KW-0436">Ligase</keyword>
<dbReference type="FunFam" id="3.30.300.10:FF:000002">
    <property type="entry name" value="GMP synthase [glutamine-hydrolyzing]"/>
    <property type="match status" value="1"/>
</dbReference>
<dbReference type="SUPFAM" id="SSF54810">
    <property type="entry name" value="GMP synthetase C-terminal dimerisation domain"/>
    <property type="match status" value="1"/>
</dbReference>
<dbReference type="PRINTS" id="PR00096">
    <property type="entry name" value="GATASE"/>
</dbReference>
<accession>A0A7V3PTL9</accession>
<dbReference type="NCBIfam" id="TIGR00884">
    <property type="entry name" value="guaA_Cterm"/>
    <property type="match status" value="1"/>
</dbReference>
<dbReference type="GO" id="GO:0005829">
    <property type="term" value="C:cytosol"/>
    <property type="evidence" value="ECO:0007669"/>
    <property type="project" value="TreeGrafter"/>
</dbReference>
<dbReference type="FunFam" id="3.40.50.620:FF:000001">
    <property type="entry name" value="GMP synthase [glutamine-hydrolyzing]"/>
    <property type="match status" value="1"/>
</dbReference>
<dbReference type="HAMAP" id="MF_00344">
    <property type="entry name" value="GMP_synthase"/>
    <property type="match status" value="1"/>
</dbReference>
<keyword evidence="4 9" id="KW-0547">Nucleotide-binding</keyword>
<dbReference type="GO" id="GO:0003921">
    <property type="term" value="F:GMP synthase activity"/>
    <property type="evidence" value="ECO:0007669"/>
    <property type="project" value="InterPro"/>
</dbReference>
<keyword evidence="6 9" id="KW-0658">Purine biosynthesis</keyword>
<dbReference type="InterPro" id="IPR017926">
    <property type="entry name" value="GATASE"/>
</dbReference>
<dbReference type="PANTHER" id="PTHR11922:SF2">
    <property type="entry name" value="GMP SYNTHASE [GLUTAMINE-HYDROLYZING]"/>
    <property type="match status" value="1"/>
</dbReference>
<dbReference type="SUPFAM" id="SSF52402">
    <property type="entry name" value="Adenine nucleotide alpha hydrolases-like"/>
    <property type="match status" value="1"/>
</dbReference>
<feature type="active site" evidence="9">
    <location>
        <position position="168"/>
    </location>
</feature>
<dbReference type="Pfam" id="PF00117">
    <property type="entry name" value="GATase"/>
    <property type="match status" value="1"/>
</dbReference>
<evidence type="ECO:0000256" key="10">
    <source>
        <dbReference type="PROSITE-ProRule" id="PRU00886"/>
    </source>
</evidence>
<proteinExistence type="inferred from homology"/>
<sequence length="508" mass="56802">MDRIFILDFGSQYTQLICRRIRELKVYAEIIPFNTPAREILAKKPKGLILSGGPASVTQLAAPKPDSAIFNLGIPLLGICYGMQVTAKMLGGKIGNQLREYGNARFLQTRKSPLFARLPNRFSVWMSHGDSVHSLPPGFVKLGITGNRALAAMADEKQMIYGVQFHPEVEHTPLGRKIIANFLFRICRCQPNWTMSNFIQEKIREIRERVGKEKILCAVSGGVDSTVLASLLYRAIGRQLIAVFVDNGLLRMGEPEQVIRTLSSRLPVKTIDARKRFLNRLARITDPEQKRRIIGAEFIRVFEEVARNAGGIRFLAQGTLYPDLIESRSALGGPSQTIKTHHNVGGLPADLKFELVEPLRELFKDEVRILGRALKLPASILNRHPFPGPGLAVRIIGAVNEERLELLRQADAIFINELKKSGLYNQVWQALAVLLPVRSVGVMGDKRTYENVVALRAVTSTDAMTADWARLPPELLARIARRITNEVRGINRVVYDISSKPPATIEWE</sequence>
<dbReference type="Gene3D" id="3.40.50.880">
    <property type="match status" value="1"/>
</dbReference>
<dbReference type="EMBL" id="DTMZ01000101">
    <property type="protein sequence ID" value="HGD13289.1"/>
    <property type="molecule type" value="Genomic_DNA"/>
</dbReference>
<dbReference type="PANTHER" id="PTHR11922">
    <property type="entry name" value="GMP SYNTHASE-RELATED"/>
    <property type="match status" value="1"/>
</dbReference>
<organism evidence="12">
    <name type="scientific">candidate division WOR-3 bacterium</name>
    <dbReference type="NCBI Taxonomy" id="2052148"/>
    <lineage>
        <taxon>Bacteria</taxon>
        <taxon>Bacteria division WOR-3</taxon>
    </lineage>
</organism>
<evidence type="ECO:0000313" key="12">
    <source>
        <dbReference type="EMBL" id="HGD13289.1"/>
    </source>
</evidence>
<feature type="active site" description="Nucleophile" evidence="9">
    <location>
        <position position="80"/>
    </location>
</feature>
<comment type="catalytic activity">
    <reaction evidence="9">
        <text>XMP + L-glutamine + ATP + H2O = GMP + L-glutamate + AMP + diphosphate + 2 H(+)</text>
        <dbReference type="Rhea" id="RHEA:11680"/>
        <dbReference type="ChEBI" id="CHEBI:15377"/>
        <dbReference type="ChEBI" id="CHEBI:15378"/>
        <dbReference type="ChEBI" id="CHEBI:29985"/>
        <dbReference type="ChEBI" id="CHEBI:30616"/>
        <dbReference type="ChEBI" id="CHEBI:33019"/>
        <dbReference type="ChEBI" id="CHEBI:57464"/>
        <dbReference type="ChEBI" id="CHEBI:58115"/>
        <dbReference type="ChEBI" id="CHEBI:58359"/>
        <dbReference type="ChEBI" id="CHEBI:456215"/>
        <dbReference type="EC" id="6.3.5.2"/>
    </reaction>
</comment>
<dbReference type="NCBIfam" id="NF000848">
    <property type="entry name" value="PRK00074.1"/>
    <property type="match status" value="1"/>
</dbReference>
<feature type="domain" description="GMPS ATP-PPase" evidence="11">
    <location>
        <begin position="193"/>
        <end position="383"/>
    </location>
</feature>
<evidence type="ECO:0000256" key="5">
    <source>
        <dbReference type="ARBA" id="ARBA00022749"/>
    </source>
</evidence>
<dbReference type="InterPro" id="IPR001674">
    <property type="entry name" value="GMP_synth_C"/>
</dbReference>
<dbReference type="InterPro" id="IPR025777">
    <property type="entry name" value="GMPS_ATP_PPase_dom"/>
</dbReference>